<feature type="transmembrane region" description="Helical" evidence="8">
    <location>
        <begin position="53"/>
        <end position="70"/>
    </location>
</feature>
<evidence type="ECO:0000256" key="2">
    <source>
        <dbReference type="ARBA" id="ARBA00008335"/>
    </source>
</evidence>
<comment type="subcellular location">
    <subcellularLocation>
        <location evidence="1">Membrane</location>
        <topology evidence="1">Multi-pass membrane protein</topology>
    </subcellularLocation>
</comment>
<dbReference type="PANTHER" id="PTHR12778">
    <property type="entry name" value="SOLUTE CARRIER FAMILY 33 ACETYL-COA TRANSPORTER -RELATED"/>
    <property type="match status" value="1"/>
</dbReference>
<evidence type="ECO:0000256" key="5">
    <source>
        <dbReference type="ARBA" id="ARBA00022989"/>
    </source>
</evidence>
<comment type="caution">
    <text evidence="10">The sequence shown here is derived from an EMBL/GenBank/DDBJ whole genome shotgun (WGS) entry which is preliminary data.</text>
</comment>
<dbReference type="EMBL" id="BJYU01000028">
    <property type="protein sequence ID" value="GEO14727.1"/>
    <property type="molecule type" value="Genomic_DNA"/>
</dbReference>
<gene>
    <name evidence="10" type="primary">ampG</name>
    <name evidence="10" type="ORF">MAE02_24230</name>
</gene>
<dbReference type="SUPFAM" id="SSF103473">
    <property type="entry name" value="MFS general substrate transporter"/>
    <property type="match status" value="1"/>
</dbReference>
<evidence type="ECO:0000256" key="8">
    <source>
        <dbReference type="SAM" id="Phobius"/>
    </source>
</evidence>
<keyword evidence="6 8" id="KW-0472">Membrane</keyword>
<dbReference type="NCBIfam" id="TIGR00901">
    <property type="entry name" value="2A0125"/>
    <property type="match status" value="1"/>
</dbReference>
<evidence type="ECO:0000256" key="6">
    <source>
        <dbReference type="ARBA" id="ARBA00023136"/>
    </source>
</evidence>
<evidence type="ECO:0000313" key="11">
    <source>
        <dbReference type="Proteomes" id="UP000321085"/>
    </source>
</evidence>
<dbReference type="CDD" id="cd17486">
    <property type="entry name" value="MFS_AmpG_like"/>
    <property type="match status" value="1"/>
</dbReference>
<accession>A0A512BSE9</accession>
<dbReference type="GO" id="GO:0022857">
    <property type="term" value="F:transmembrane transporter activity"/>
    <property type="evidence" value="ECO:0007669"/>
    <property type="project" value="InterPro"/>
</dbReference>
<feature type="transmembrane region" description="Helical" evidence="8">
    <location>
        <begin position="115"/>
        <end position="137"/>
    </location>
</feature>
<proteinExistence type="inferred from homology"/>
<feature type="transmembrane region" description="Helical" evidence="8">
    <location>
        <begin position="91"/>
        <end position="109"/>
    </location>
</feature>
<dbReference type="InterPro" id="IPR004752">
    <property type="entry name" value="AmpG_permease/AT-1"/>
</dbReference>
<dbReference type="Gene3D" id="1.20.1250.20">
    <property type="entry name" value="MFS general substrate transporter like domains"/>
    <property type="match status" value="2"/>
</dbReference>
<dbReference type="PROSITE" id="PS50850">
    <property type="entry name" value="MFS"/>
    <property type="match status" value="1"/>
</dbReference>
<name>A0A512BSE9_9HYPH</name>
<keyword evidence="5 8" id="KW-1133">Transmembrane helix</keyword>
<feature type="transmembrane region" description="Helical" evidence="8">
    <location>
        <begin position="326"/>
        <end position="351"/>
    </location>
</feature>
<dbReference type="InterPro" id="IPR011701">
    <property type="entry name" value="MFS"/>
</dbReference>
<organism evidence="10 11">
    <name type="scientific">Microvirga aerophila</name>
    <dbReference type="NCBI Taxonomy" id="670291"/>
    <lineage>
        <taxon>Bacteria</taxon>
        <taxon>Pseudomonadati</taxon>
        <taxon>Pseudomonadota</taxon>
        <taxon>Alphaproteobacteria</taxon>
        <taxon>Hyphomicrobiales</taxon>
        <taxon>Methylobacteriaceae</taxon>
        <taxon>Microvirga</taxon>
    </lineage>
</organism>
<comment type="similarity">
    <text evidence="2">Belongs to the major facilitator superfamily.</text>
</comment>
<dbReference type="Pfam" id="PF07690">
    <property type="entry name" value="MFS_1"/>
    <property type="match status" value="1"/>
</dbReference>
<reference evidence="10 11" key="1">
    <citation type="submission" date="2019-07" db="EMBL/GenBank/DDBJ databases">
        <title>Whole genome shotgun sequence of Microvirga aerophila NBRC 106136.</title>
        <authorList>
            <person name="Hosoyama A."/>
            <person name="Uohara A."/>
            <person name="Ohji S."/>
            <person name="Ichikawa N."/>
        </authorList>
    </citation>
    <scope>NUCLEOTIDE SEQUENCE [LARGE SCALE GENOMIC DNA]</scope>
    <source>
        <strain evidence="10 11">NBRC 106136</strain>
    </source>
</reference>
<evidence type="ECO:0000259" key="9">
    <source>
        <dbReference type="PROSITE" id="PS50850"/>
    </source>
</evidence>
<keyword evidence="3" id="KW-0813">Transport</keyword>
<feature type="transmembrane region" description="Helical" evidence="8">
    <location>
        <begin position="390"/>
        <end position="411"/>
    </location>
</feature>
<dbReference type="RefSeq" id="WP_245439540.1">
    <property type="nucleotide sequence ID" value="NZ_BJYU01000028.1"/>
</dbReference>
<feature type="region of interest" description="Disordered" evidence="7">
    <location>
        <begin position="420"/>
        <end position="439"/>
    </location>
</feature>
<evidence type="ECO:0000313" key="10">
    <source>
        <dbReference type="EMBL" id="GEO14727.1"/>
    </source>
</evidence>
<evidence type="ECO:0000256" key="7">
    <source>
        <dbReference type="SAM" id="MobiDB-lite"/>
    </source>
</evidence>
<dbReference type="Proteomes" id="UP000321085">
    <property type="component" value="Unassembled WGS sequence"/>
</dbReference>
<feature type="transmembrane region" description="Helical" evidence="8">
    <location>
        <begin position="275"/>
        <end position="292"/>
    </location>
</feature>
<feature type="transmembrane region" description="Helical" evidence="8">
    <location>
        <begin position="233"/>
        <end position="255"/>
    </location>
</feature>
<feature type="transmembrane region" description="Helical" evidence="8">
    <location>
        <begin position="158"/>
        <end position="178"/>
    </location>
</feature>
<evidence type="ECO:0000256" key="1">
    <source>
        <dbReference type="ARBA" id="ARBA00004141"/>
    </source>
</evidence>
<evidence type="ECO:0000256" key="4">
    <source>
        <dbReference type="ARBA" id="ARBA00022692"/>
    </source>
</evidence>
<dbReference type="InterPro" id="IPR036259">
    <property type="entry name" value="MFS_trans_sf"/>
</dbReference>
<sequence>MAQARRLSLRDVLTDKRIGLMLPLGFSSGLPFLLVFSTLSAWLREAGISRTEIGMLSWVALAYSFKFLWAPIVDRYDVPALSRLLGRRRGWMALSQLMTAAGLIGIASSNPQTNLSLTIVSALLVAFASATQDVVIDGWRIDAASTERQGMMAASLQLGYRLALICAGAGALYIAEFVNWRSAYLAMAALMGIGLVGTLLAPRLDEGAARTRVPFVQAIIEPLSDLFQRKGMMLVPILALIACFRLPDFVAGVMANPLYIDLGFSKADIANVSKLYGVWIGIIGAFAGGLALTRLGLWWTLLIGAFIAASSNLMFAWLALEGARLELLILSISIDNFASGFAGSALIAYMSGLTSPGFAAAQYALLSSLYALPGKLIGGASGAVVDAYGYPLLFTATASIGIPLVILCLVVRRDTMKTVEERRIEEPESSPAVGAGSRA</sequence>
<protein>
    <submittedName>
        <fullName evidence="10">MFS transporter</fullName>
    </submittedName>
</protein>
<feature type="transmembrane region" description="Helical" evidence="8">
    <location>
        <begin position="184"/>
        <end position="202"/>
    </location>
</feature>
<dbReference type="AlphaFoldDB" id="A0A512BSE9"/>
<feature type="transmembrane region" description="Helical" evidence="8">
    <location>
        <begin position="299"/>
        <end position="320"/>
    </location>
</feature>
<dbReference type="PANTHER" id="PTHR12778:SF10">
    <property type="entry name" value="MAJOR FACILITATOR SUPERFAMILY DOMAIN-CONTAINING PROTEIN 3"/>
    <property type="match status" value="1"/>
</dbReference>
<evidence type="ECO:0000256" key="3">
    <source>
        <dbReference type="ARBA" id="ARBA00022448"/>
    </source>
</evidence>
<keyword evidence="4 8" id="KW-0812">Transmembrane</keyword>
<feature type="domain" description="Major facilitator superfamily (MFS) profile" evidence="9">
    <location>
        <begin position="17"/>
        <end position="416"/>
    </location>
</feature>
<feature type="transmembrane region" description="Helical" evidence="8">
    <location>
        <begin position="20"/>
        <end position="41"/>
    </location>
</feature>
<keyword evidence="11" id="KW-1185">Reference proteome</keyword>
<dbReference type="InterPro" id="IPR020846">
    <property type="entry name" value="MFS_dom"/>
</dbReference>
<dbReference type="GO" id="GO:0016020">
    <property type="term" value="C:membrane"/>
    <property type="evidence" value="ECO:0007669"/>
    <property type="project" value="UniProtKB-SubCell"/>
</dbReference>